<feature type="region of interest" description="Disordered" evidence="1">
    <location>
        <begin position="47"/>
        <end position="89"/>
    </location>
</feature>
<dbReference type="Proteomes" id="UP000182235">
    <property type="component" value="Unassembled WGS sequence"/>
</dbReference>
<dbReference type="AlphaFoldDB" id="A0A1J9PNQ7"/>
<evidence type="ECO:0000256" key="1">
    <source>
        <dbReference type="SAM" id="MobiDB-lite"/>
    </source>
</evidence>
<feature type="region of interest" description="Disordered" evidence="1">
    <location>
        <begin position="173"/>
        <end position="202"/>
    </location>
</feature>
<feature type="compositionally biased region" description="Low complexity" evidence="1">
    <location>
        <begin position="63"/>
        <end position="74"/>
    </location>
</feature>
<dbReference type="EMBL" id="LGRN01000045">
    <property type="protein sequence ID" value="OJD18112.1"/>
    <property type="molecule type" value="Genomic_DNA"/>
</dbReference>
<evidence type="ECO:0000313" key="2">
    <source>
        <dbReference type="EMBL" id="OJD18112.1"/>
    </source>
</evidence>
<feature type="region of interest" description="Disordered" evidence="1">
    <location>
        <begin position="1"/>
        <end position="35"/>
    </location>
</feature>
<proteinExistence type="predicted"/>
<keyword evidence="3" id="KW-1185">Reference proteome</keyword>
<feature type="compositionally biased region" description="Polar residues" evidence="1">
    <location>
        <begin position="220"/>
        <end position="242"/>
    </location>
</feature>
<evidence type="ECO:0000313" key="3">
    <source>
        <dbReference type="Proteomes" id="UP000182235"/>
    </source>
</evidence>
<feature type="region of interest" description="Disordered" evidence="1">
    <location>
        <begin position="329"/>
        <end position="366"/>
    </location>
</feature>
<gene>
    <name evidence="2" type="ORF">AJ78_01830</name>
</gene>
<comment type="caution">
    <text evidence="2">The sequence shown here is derived from an EMBL/GenBank/DDBJ whole genome shotgun (WGS) entry which is preliminary data.</text>
</comment>
<feature type="compositionally biased region" description="Polar residues" evidence="1">
    <location>
        <begin position="53"/>
        <end position="62"/>
    </location>
</feature>
<dbReference type="VEuPathDB" id="FungiDB:AJ78_01830"/>
<accession>A0A1J9PNQ7</accession>
<feature type="region of interest" description="Disordered" evidence="1">
    <location>
        <begin position="144"/>
        <end position="163"/>
    </location>
</feature>
<organism evidence="2 3">
    <name type="scientific">Emergomyces pasteurianus Ep9510</name>
    <dbReference type="NCBI Taxonomy" id="1447872"/>
    <lineage>
        <taxon>Eukaryota</taxon>
        <taxon>Fungi</taxon>
        <taxon>Dikarya</taxon>
        <taxon>Ascomycota</taxon>
        <taxon>Pezizomycotina</taxon>
        <taxon>Eurotiomycetes</taxon>
        <taxon>Eurotiomycetidae</taxon>
        <taxon>Onygenales</taxon>
        <taxon>Ajellomycetaceae</taxon>
        <taxon>Emergomyces</taxon>
    </lineage>
</organism>
<name>A0A1J9PNQ7_9EURO</name>
<reference evidence="2 3" key="1">
    <citation type="submission" date="2015-07" db="EMBL/GenBank/DDBJ databases">
        <title>Emmonsia species relationships and genome sequence.</title>
        <authorList>
            <consortium name="The Broad Institute Genomics Platform"/>
            <person name="Cuomo C.A."/>
            <person name="Munoz J.F."/>
            <person name="Imamovic A."/>
            <person name="Priest M.E."/>
            <person name="Young S."/>
            <person name="Clay O.K."/>
            <person name="McEwen J.G."/>
        </authorList>
    </citation>
    <scope>NUCLEOTIDE SEQUENCE [LARGE SCALE GENOMIC DNA]</scope>
    <source>
        <strain evidence="2 3">UAMH 9510</strain>
    </source>
</reference>
<feature type="region of interest" description="Disordered" evidence="1">
    <location>
        <begin position="220"/>
        <end position="247"/>
    </location>
</feature>
<dbReference type="OrthoDB" id="3557758at2759"/>
<sequence>MPLAQYPLPSPHLYASPRDTKYNNSPHDRGRKSSLTKSIQAFAKNTFHRRQRYTNTGGSSHGTTPATSFTSSSCPPSPGVPQSRSELTRAPVIHSVGKVPMTPRVDSKDQTKTFMGITTSPTARSSLSIKQGCLNLHQPVPVKPCNSDNENPHDRAQPNGKQGVKYSVLKEETGRPQVSRIPLPSPQPDGYPARRNRKARMSLQKSATFTSFISLRHGSSLSRHQSLSKNNKSSCGQPNPVEQQQQQIGAMARELAHGANAQIEKTANNAPAGSFGSLHCLTPKKQPLSLPKGRSLQKSQTAINIASYSKFAGYSAPTESFISRYHNNDRSKCSVTDDRDDTGSLSTLRGRYKPPNTEPKDACCSDAQQTPSLKEKIPMEEPISPCPSPVNDDEIRTVTTAKPCQYWVGRFSTLVNSFHHEDSFKEESDVATGYDGSTAPAYFYISSSSTATLNDQRAKRAFVHLENACATTEARVSFLEFRDAYSKRFGDRWSKWFLRDAATPDCKKGYADTASNLTDGTFISAKEMGDTKRKLSENGALGGGSGGASAGGIGLMNMFRTVRKSLA</sequence>
<protein>
    <submittedName>
        <fullName evidence="2">Uncharacterized protein</fullName>
    </submittedName>
</protein>